<evidence type="ECO:0000313" key="1">
    <source>
        <dbReference type="EMBL" id="AYV78623.1"/>
    </source>
</evidence>
<dbReference type="Gene3D" id="1.25.40.10">
    <property type="entry name" value="Tetratricopeptide repeat domain"/>
    <property type="match status" value="1"/>
</dbReference>
<proteinExistence type="predicted"/>
<accession>A0A3G4ZYH3</accession>
<dbReference type="InterPro" id="IPR011990">
    <property type="entry name" value="TPR-like_helical_dom_sf"/>
</dbReference>
<dbReference type="Pfam" id="PF08238">
    <property type="entry name" value="Sel1"/>
    <property type="match status" value="3"/>
</dbReference>
<dbReference type="InterPro" id="IPR006597">
    <property type="entry name" value="Sel1-like"/>
</dbReference>
<reference evidence="1" key="1">
    <citation type="submission" date="2018-10" db="EMBL/GenBank/DDBJ databases">
        <title>Hidden diversity of soil giant viruses.</title>
        <authorList>
            <person name="Schulz F."/>
            <person name="Alteio L."/>
            <person name="Goudeau D."/>
            <person name="Ryan E.M."/>
            <person name="Malmstrom R.R."/>
            <person name="Blanchard J."/>
            <person name="Woyke T."/>
        </authorList>
    </citation>
    <scope>NUCLEOTIDE SEQUENCE</scope>
    <source>
        <strain evidence="1">EDV1</strain>
    </source>
</reference>
<dbReference type="InterPro" id="IPR050767">
    <property type="entry name" value="Sel1_AlgK"/>
</dbReference>
<dbReference type="SUPFAM" id="SSF81901">
    <property type="entry name" value="HCP-like"/>
    <property type="match status" value="1"/>
</dbReference>
<name>A0A3G4ZYH3_9VIRU</name>
<dbReference type="SMART" id="SM00671">
    <property type="entry name" value="SEL1"/>
    <property type="match status" value="3"/>
</dbReference>
<dbReference type="EMBL" id="MK072086">
    <property type="protein sequence ID" value="AYV78623.1"/>
    <property type="molecule type" value="Genomic_DNA"/>
</dbReference>
<gene>
    <name evidence="1" type="ORF">Edafosvirus21_2</name>
</gene>
<protein>
    <submittedName>
        <fullName evidence="1">Uncharacterized protein</fullName>
    </submittedName>
</protein>
<dbReference type="PANTHER" id="PTHR11102">
    <property type="entry name" value="SEL-1-LIKE PROTEIN"/>
    <property type="match status" value="1"/>
</dbReference>
<sequence length="284" mass="33352">MDNNQFILLDNDGCEINETDDYDIFEINSILDYCDPSYFPEISKEKWTSQLPELFKKCEEYAKLNNKHAIYHLARMYYHGYGVTKSVEVAEKLFLQLSELKCPSNCNMICSGYLYYLGEIYNTKNEFEKAFEYFMKSAEKYIPYESYYMLGNAYANGIGVSKDIDKAFSNYSTYLNLFSIRNKFHSTTKLNTNQTNAAYYIGCYNFNRKKYAEAHFYLFFVKIEIDAMKGVDALEKILYMACNNCVSYRDSIPHNNTITQNYKNVYDNIIIKPIKQICCYVTDD</sequence>
<dbReference type="PANTHER" id="PTHR11102:SF160">
    <property type="entry name" value="ERAD-ASSOCIATED E3 UBIQUITIN-PROTEIN LIGASE COMPONENT HRD3"/>
    <property type="match status" value="1"/>
</dbReference>
<organism evidence="1">
    <name type="scientific">Edafosvirus sp</name>
    <dbReference type="NCBI Taxonomy" id="2487765"/>
    <lineage>
        <taxon>Viruses</taxon>
        <taxon>Varidnaviria</taxon>
        <taxon>Bamfordvirae</taxon>
        <taxon>Nucleocytoviricota</taxon>
        <taxon>Megaviricetes</taxon>
        <taxon>Imitervirales</taxon>
        <taxon>Mimiviridae</taxon>
        <taxon>Klosneuvirinae</taxon>
    </lineage>
</organism>